<name>A0ABD2P2M5_9CUCU</name>
<evidence type="ECO:0000256" key="7">
    <source>
        <dbReference type="ARBA" id="ARBA00023054"/>
    </source>
</evidence>
<dbReference type="Pfam" id="PF14580">
    <property type="entry name" value="LRR_9"/>
    <property type="match status" value="1"/>
</dbReference>
<comment type="function">
    <text evidence="1">Cilium-specific protein required for cilia structures.</text>
</comment>
<dbReference type="Proteomes" id="UP001516400">
    <property type="component" value="Unassembled WGS sequence"/>
</dbReference>
<accession>A0ABD2P2M5</accession>
<evidence type="ECO:0000256" key="4">
    <source>
        <dbReference type="ARBA" id="ARBA00022614"/>
    </source>
</evidence>
<keyword evidence="7" id="KW-0175">Coiled coil</keyword>
<keyword evidence="3" id="KW-0963">Cytoplasm</keyword>
<dbReference type="InterPro" id="IPR032675">
    <property type="entry name" value="LRR_dom_sf"/>
</dbReference>
<evidence type="ECO:0000256" key="9">
    <source>
        <dbReference type="ARBA" id="ARBA00023212"/>
    </source>
</evidence>
<protein>
    <recommendedName>
        <fullName evidence="11">Dynein axonemal assembly factor 1 homolog</fullName>
    </recommendedName>
    <alternativeName>
        <fullName evidence="13">Dynein regulatory complex subunit 3</fullName>
    </alternativeName>
</protein>
<evidence type="ECO:0000256" key="1">
    <source>
        <dbReference type="ARBA" id="ARBA00003843"/>
    </source>
</evidence>
<evidence type="ECO:0000256" key="6">
    <source>
        <dbReference type="ARBA" id="ARBA00022846"/>
    </source>
</evidence>
<gene>
    <name evidence="14" type="ORF">HHI36_019277</name>
</gene>
<keyword evidence="15" id="KW-1185">Reference proteome</keyword>
<evidence type="ECO:0000313" key="15">
    <source>
        <dbReference type="Proteomes" id="UP001516400"/>
    </source>
</evidence>
<dbReference type="AlphaFoldDB" id="A0ABD2P2M5"/>
<dbReference type="InterPro" id="IPR050576">
    <property type="entry name" value="Cilia_flagella_integrity"/>
</dbReference>
<keyword evidence="9" id="KW-0206">Cytoskeleton</keyword>
<dbReference type="Gene3D" id="3.80.10.10">
    <property type="entry name" value="Ribonuclease Inhibitor"/>
    <property type="match status" value="2"/>
</dbReference>
<reference evidence="14 15" key="1">
    <citation type="journal article" date="2021" name="BMC Biol.">
        <title>Horizontally acquired antibacterial genes associated with adaptive radiation of ladybird beetles.</title>
        <authorList>
            <person name="Li H.S."/>
            <person name="Tang X.F."/>
            <person name="Huang Y.H."/>
            <person name="Xu Z.Y."/>
            <person name="Chen M.L."/>
            <person name="Du X.Y."/>
            <person name="Qiu B.Y."/>
            <person name="Chen P.T."/>
            <person name="Zhang W."/>
            <person name="Slipinski A."/>
            <person name="Escalona H.E."/>
            <person name="Waterhouse R.M."/>
            <person name="Zwick A."/>
            <person name="Pang H."/>
        </authorList>
    </citation>
    <scope>NUCLEOTIDE SEQUENCE [LARGE SCALE GENOMIC DNA]</scope>
    <source>
        <strain evidence="14">SYSU2018</strain>
    </source>
</reference>
<evidence type="ECO:0000256" key="12">
    <source>
        <dbReference type="ARBA" id="ARBA00038378"/>
    </source>
</evidence>
<keyword evidence="10" id="KW-0966">Cell projection</keyword>
<keyword evidence="6" id="KW-0282">Flagellum</keyword>
<comment type="subcellular location">
    <subcellularLocation>
        <location evidence="2">Cytoplasm</location>
        <location evidence="2">Cytoskeleton</location>
        <location evidence="2">Flagellum axoneme</location>
    </subcellularLocation>
</comment>
<evidence type="ECO:0000313" key="14">
    <source>
        <dbReference type="EMBL" id="KAL3285156.1"/>
    </source>
</evidence>
<evidence type="ECO:0000256" key="8">
    <source>
        <dbReference type="ARBA" id="ARBA00023069"/>
    </source>
</evidence>
<evidence type="ECO:0000256" key="13">
    <source>
        <dbReference type="ARBA" id="ARBA00040950"/>
    </source>
</evidence>
<evidence type="ECO:0000256" key="2">
    <source>
        <dbReference type="ARBA" id="ARBA00004611"/>
    </source>
</evidence>
<proteinExistence type="inferred from homology"/>
<sequence length="260" mass="30633">MQKKQDPCAHKFPRAIDDEFLQEKLLELTQHGEAGRLARNEGLPFDKAEVLYLDYSNILKLDHLWVLTNLKKLVLNNNWIAKVESIDMLIHLTHLDLSFNKLTKIEGLEKLINLEQLSLFDNQISVIENIDTLQKLVIFSIGRNQINERYNILYLRKLKSLKSLNMAENPCAYEENFRLYVAAFLPQLVYYEYRIIHDLEREVGMETFNEEYFQTEQKETIEKAKQAAKEKELADAQLHARSFVEYLNTRNFSTLCLLMM</sequence>
<dbReference type="PANTHER" id="PTHR45973:SF12">
    <property type="entry name" value="DYNEIN REGULATORY COMPLEX SUBUNIT 3"/>
    <property type="match status" value="1"/>
</dbReference>
<evidence type="ECO:0000256" key="11">
    <source>
        <dbReference type="ARBA" id="ARBA00024433"/>
    </source>
</evidence>
<keyword evidence="4" id="KW-0433">Leucine-rich repeat</keyword>
<dbReference type="SMART" id="SM00365">
    <property type="entry name" value="LRR_SD22"/>
    <property type="match status" value="4"/>
</dbReference>
<dbReference type="PROSITE" id="PS51450">
    <property type="entry name" value="LRR"/>
    <property type="match status" value="3"/>
</dbReference>
<comment type="similarity">
    <text evidence="12">Belongs to the DRC3 family.</text>
</comment>
<evidence type="ECO:0000256" key="3">
    <source>
        <dbReference type="ARBA" id="ARBA00022490"/>
    </source>
</evidence>
<dbReference type="SUPFAM" id="SSF52075">
    <property type="entry name" value="Outer arm dynein light chain 1"/>
    <property type="match status" value="1"/>
</dbReference>
<dbReference type="EMBL" id="JABFTP020000165">
    <property type="protein sequence ID" value="KAL3285156.1"/>
    <property type="molecule type" value="Genomic_DNA"/>
</dbReference>
<keyword evidence="8" id="KW-0969">Cilium</keyword>
<keyword evidence="5" id="KW-0677">Repeat</keyword>
<dbReference type="InterPro" id="IPR001611">
    <property type="entry name" value="Leu-rich_rpt"/>
</dbReference>
<evidence type="ECO:0000256" key="5">
    <source>
        <dbReference type="ARBA" id="ARBA00022737"/>
    </source>
</evidence>
<comment type="caution">
    <text evidence="14">The sequence shown here is derived from an EMBL/GenBank/DDBJ whole genome shotgun (WGS) entry which is preliminary data.</text>
</comment>
<dbReference type="PANTHER" id="PTHR45973">
    <property type="entry name" value="PROTEIN PHOSPHATASE 1 REGULATORY SUBUNIT SDS22-RELATED"/>
    <property type="match status" value="1"/>
</dbReference>
<evidence type="ECO:0000256" key="10">
    <source>
        <dbReference type="ARBA" id="ARBA00023273"/>
    </source>
</evidence>
<organism evidence="14 15">
    <name type="scientific">Cryptolaemus montrouzieri</name>
    <dbReference type="NCBI Taxonomy" id="559131"/>
    <lineage>
        <taxon>Eukaryota</taxon>
        <taxon>Metazoa</taxon>
        <taxon>Ecdysozoa</taxon>
        <taxon>Arthropoda</taxon>
        <taxon>Hexapoda</taxon>
        <taxon>Insecta</taxon>
        <taxon>Pterygota</taxon>
        <taxon>Neoptera</taxon>
        <taxon>Endopterygota</taxon>
        <taxon>Coleoptera</taxon>
        <taxon>Polyphaga</taxon>
        <taxon>Cucujiformia</taxon>
        <taxon>Coccinelloidea</taxon>
        <taxon>Coccinellidae</taxon>
        <taxon>Scymninae</taxon>
        <taxon>Scymnini</taxon>
        <taxon>Cryptolaemus</taxon>
    </lineage>
</organism>